<dbReference type="RefSeq" id="WP_345126723.1">
    <property type="nucleotide sequence ID" value="NZ_BAABDI010000035.1"/>
</dbReference>
<keyword evidence="3" id="KW-1185">Reference proteome</keyword>
<organism evidence="2 3">
    <name type="scientific">Hymenobacter antarcticus</name>
    <dbReference type="NCBI Taxonomy" id="486270"/>
    <lineage>
        <taxon>Bacteria</taxon>
        <taxon>Pseudomonadati</taxon>
        <taxon>Bacteroidota</taxon>
        <taxon>Cytophagia</taxon>
        <taxon>Cytophagales</taxon>
        <taxon>Hymenobacteraceae</taxon>
        <taxon>Hymenobacter</taxon>
    </lineage>
</organism>
<dbReference type="EMBL" id="BAABDI010000035">
    <property type="protein sequence ID" value="GAA3988910.1"/>
    <property type="molecule type" value="Genomic_DNA"/>
</dbReference>
<protein>
    <submittedName>
        <fullName evidence="2">Uncharacterized protein</fullName>
    </submittedName>
</protein>
<evidence type="ECO:0000313" key="3">
    <source>
        <dbReference type="Proteomes" id="UP001501556"/>
    </source>
</evidence>
<reference evidence="3" key="1">
    <citation type="journal article" date="2019" name="Int. J. Syst. Evol. Microbiol.">
        <title>The Global Catalogue of Microorganisms (GCM) 10K type strain sequencing project: providing services to taxonomists for standard genome sequencing and annotation.</title>
        <authorList>
            <consortium name="The Broad Institute Genomics Platform"/>
            <consortium name="The Broad Institute Genome Sequencing Center for Infectious Disease"/>
            <person name="Wu L."/>
            <person name="Ma J."/>
        </authorList>
    </citation>
    <scope>NUCLEOTIDE SEQUENCE [LARGE SCALE GENOMIC DNA]</scope>
    <source>
        <strain evidence="3">JCM 17217</strain>
    </source>
</reference>
<feature type="signal peptide" evidence="1">
    <location>
        <begin position="1"/>
        <end position="21"/>
    </location>
</feature>
<evidence type="ECO:0000256" key="1">
    <source>
        <dbReference type="SAM" id="SignalP"/>
    </source>
</evidence>
<proteinExistence type="predicted"/>
<accession>A0ABP7QW05</accession>
<name>A0ABP7QW05_9BACT</name>
<comment type="caution">
    <text evidence="2">The sequence shown here is derived from an EMBL/GenBank/DDBJ whole genome shotgun (WGS) entry which is preliminary data.</text>
</comment>
<evidence type="ECO:0000313" key="2">
    <source>
        <dbReference type="EMBL" id="GAA3988910.1"/>
    </source>
</evidence>
<feature type="chain" id="PRO_5045673866" evidence="1">
    <location>
        <begin position="22"/>
        <end position="183"/>
    </location>
</feature>
<sequence length="183" mass="19990">MTRFLLPALLGLALRPAPAVAQTAPAGHGPAPQAWTNHSRVLPDELRRLPVGLTLWHSPGVVHPTPNPAAPGGFVWKHRTAVRAEEADLEIVVCGSYIWYSAAGWQRNLRETPAGFAALFNCPGGRLRKGVTYTFARNYRYADSARQLYGGDALWFVIAKDAQGRLYKGYGLIETEADVLAAR</sequence>
<dbReference type="Proteomes" id="UP001501556">
    <property type="component" value="Unassembled WGS sequence"/>
</dbReference>
<gene>
    <name evidence="2" type="ORF">GCM10022407_36840</name>
</gene>
<keyword evidence="1" id="KW-0732">Signal</keyword>